<proteinExistence type="predicted"/>
<gene>
    <name evidence="2" type="ORF">B0A65_19315</name>
</gene>
<accession>A0ABX4BKU2</accession>
<evidence type="ECO:0000256" key="1">
    <source>
        <dbReference type="SAM" id="Phobius"/>
    </source>
</evidence>
<sequence>MKFGEIVFYLIVALFIISLAYKFFFSKTQKEKEYERKLKESLADEFIYDPETGAKLTLEQAESGNWIAHNNLNRIKPKEELEQYYKGKEKEIEELANFLKSNGYKFTKLTDSQIEFLEQTKILSKYDDWSYSCSYSFNEGKDFVFFPRVTFNNNRHENGYSESQIMFWINDMSLDGHVYLREKTNFEAFTDMIRNDDLIELDHFETFVFKESTTMIPLLKTLRLLDMQKDLEIEIIEDSLLIKSLKYVNKNDYLRIEETVKGIRLAG</sequence>
<dbReference type="Proteomes" id="UP000198382">
    <property type="component" value="Unassembled WGS sequence"/>
</dbReference>
<keyword evidence="1" id="KW-1133">Transmembrane helix</keyword>
<keyword evidence="1" id="KW-0812">Transmembrane</keyword>
<dbReference type="RefSeq" id="WP_074656344.1">
    <property type="nucleotide sequence ID" value="NZ_MUGV01000038.1"/>
</dbReference>
<evidence type="ECO:0008006" key="4">
    <source>
        <dbReference type="Google" id="ProtNLM"/>
    </source>
</evidence>
<evidence type="ECO:0000313" key="3">
    <source>
        <dbReference type="Proteomes" id="UP000198382"/>
    </source>
</evidence>
<name>A0ABX4BKU2_FLAFR</name>
<reference evidence="2 3" key="1">
    <citation type="submission" date="2016-11" db="EMBL/GenBank/DDBJ databases">
        <title>Whole genomes of Flavobacteriaceae.</title>
        <authorList>
            <person name="Stine C."/>
            <person name="Li C."/>
            <person name="Tadesse D."/>
        </authorList>
    </citation>
    <scope>NUCLEOTIDE SEQUENCE [LARGE SCALE GENOMIC DNA]</scope>
    <source>
        <strain evidence="2 3">DSM 15937</strain>
    </source>
</reference>
<evidence type="ECO:0000313" key="2">
    <source>
        <dbReference type="EMBL" id="OXA76330.1"/>
    </source>
</evidence>
<keyword evidence="1" id="KW-0472">Membrane</keyword>
<dbReference type="EMBL" id="MUGV01000038">
    <property type="protein sequence ID" value="OXA76330.1"/>
    <property type="molecule type" value="Genomic_DNA"/>
</dbReference>
<feature type="transmembrane region" description="Helical" evidence="1">
    <location>
        <begin position="6"/>
        <end position="25"/>
    </location>
</feature>
<protein>
    <recommendedName>
        <fullName evidence="4">DUF4340 domain-containing protein</fullName>
    </recommendedName>
</protein>
<comment type="caution">
    <text evidence="2">The sequence shown here is derived from an EMBL/GenBank/DDBJ whole genome shotgun (WGS) entry which is preliminary data.</text>
</comment>
<keyword evidence="3" id="KW-1185">Reference proteome</keyword>
<organism evidence="2 3">
    <name type="scientific">Flavobacterium frigidimaris</name>
    <dbReference type="NCBI Taxonomy" id="262320"/>
    <lineage>
        <taxon>Bacteria</taxon>
        <taxon>Pseudomonadati</taxon>
        <taxon>Bacteroidota</taxon>
        <taxon>Flavobacteriia</taxon>
        <taxon>Flavobacteriales</taxon>
        <taxon>Flavobacteriaceae</taxon>
        <taxon>Flavobacterium</taxon>
    </lineage>
</organism>